<feature type="compositionally biased region" description="Basic and acidic residues" evidence="2">
    <location>
        <begin position="1089"/>
        <end position="1098"/>
    </location>
</feature>
<dbReference type="Gene3D" id="1.10.287.1490">
    <property type="match status" value="1"/>
</dbReference>
<feature type="region of interest" description="Disordered" evidence="2">
    <location>
        <begin position="1200"/>
        <end position="1221"/>
    </location>
</feature>
<feature type="region of interest" description="Disordered" evidence="2">
    <location>
        <begin position="90"/>
        <end position="149"/>
    </location>
</feature>
<evidence type="ECO:0000313" key="3">
    <source>
        <dbReference type="EMBL" id="TPP66892.1"/>
    </source>
</evidence>
<dbReference type="Gene3D" id="1.20.5.340">
    <property type="match status" value="1"/>
</dbReference>
<protein>
    <submittedName>
        <fullName evidence="3">Myosin-2</fullName>
    </submittedName>
</protein>
<dbReference type="EMBL" id="SUNJ01001297">
    <property type="protein sequence ID" value="TPP66892.1"/>
    <property type="molecule type" value="Genomic_DNA"/>
</dbReference>
<evidence type="ECO:0000256" key="2">
    <source>
        <dbReference type="SAM" id="MobiDB-lite"/>
    </source>
</evidence>
<feature type="compositionally biased region" description="Basic and acidic residues" evidence="2">
    <location>
        <begin position="1211"/>
        <end position="1221"/>
    </location>
</feature>
<feature type="compositionally biased region" description="Basic and acidic residues" evidence="2">
    <location>
        <begin position="242"/>
        <end position="256"/>
    </location>
</feature>
<dbReference type="Proteomes" id="UP000316759">
    <property type="component" value="Unassembled WGS sequence"/>
</dbReference>
<feature type="region of interest" description="Disordered" evidence="2">
    <location>
        <begin position="1071"/>
        <end position="1121"/>
    </location>
</feature>
<feature type="region of interest" description="Disordered" evidence="2">
    <location>
        <begin position="1"/>
        <end position="32"/>
    </location>
</feature>
<evidence type="ECO:0000313" key="4">
    <source>
        <dbReference type="Proteomes" id="UP000316759"/>
    </source>
</evidence>
<feature type="coiled-coil region" evidence="1">
    <location>
        <begin position="669"/>
        <end position="1051"/>
    </location>
</feature>
<evidence type="ECO:0000256" key="1">
    <source>
        <dbReference type="SAM" id="Coils"/>
    </source>
</evidence>
<dbReference type="AlphaFoldDB" id="A0A504YYD9"/>
<feature type="compositionally biased region" description="Polar residues" evidence="2">
    <location>
        <begin position="554"/>
        <end position="565"/>
    </location>
</feature>
<feature type="region of interest" description="Disordered" evidence="2">
    <location>
        <begin position="1161"/>
        <end position="1185"/>
    </location>
</feature>
<feature type="compositionally biased region" description="Basic residues" evidence="2">
    <location>
        <begin position="199"/>
        <end position="215"/>
    </location>
</feature>
<organism evidence="3 4">
    <name type="scientific">Fasciola gigantica</name>
    <name type="common">Giant liver fluke</name>
    <dbReference type="NCBI Taxonomy" id="46835"/>
    <lineage>
        <taxon>Eukaryota</taxon>
        <taxon>Metazoa</taxon>
        <taxon>Spiralia</taxon>
        <taxon>Lophotrochozoa</taxon>
        <taxon>Platyhelminthes</taxon>
        <taxon>Trematoda</taxon>
        <taxon>Digenea</taxon>
        <taxon>Plagiorchiida</taxon>
        <taxon>Echinostomata</taxon>
        <taxon>Echinostomatoidea</taxon>
        <taxon>Fasciolidae</taxon>
        <taxon>Fasciola</taxon>
    </lineage>
</organism>
<dbReference type="Gene3D" id="4.10.270.10">
    <property type="entry name" value="Myosin, subunit A"/>
    <property type="match status" value="1"/>
</dbReference>
<keyword evidence="4" id="KW-1185">Reference proteome</keyword>
<dbReference type="STRING" id="46835.A0A504YYD9"/>
<keyword evidence="1" id="KW-0175">Coiled coil</keyword>
<feature type="compositionally biased region" description="Basic and acidic residues" evidence="2">
    <location>
        <begin position="1161"/>
        <end position="1174"/>
    </location>
</feature>
<dbReference type="OrthoDB" id="2505895at2759"/>
<gene>
    <name evidence="3" type="ORF">FGIG_05992</name>
</gene>
<proteinExistence type="predicted"/>
<sequence length="1221" mass="140518">MDATTAILDGGRLDYSHDQNGTISPNSEEMDHLHHSLSTLPEVNSVGSDQARDHVNGSAVYDPHVIEDDEEDYADEIEITDCDPPYNKYGYIAPDRTMDPRTLSRTPRSRTHRDVYERRPPQYGFNTSTYVSSKVPEPSRSHRKTRQKGMGLWGQETLSLLPNVAYDYWTLPRSKDLFRRSFDHGENRYQTPSGMLQSRKSHSHRSSKRSHKTRTSKLEKFTGLNGEDQENIGEQVGGSTETKQDENDKTKADDPAHRSELKVYFRFSKGITADSGIVDYSQNEPLLEALQAHCRGWLARQNFEKLLDKHDAVRIIQRNAERIFNPWIRLMLALRPLLKSHRLEEELLYLRSELERYKTLVKMLRFENAEYQAKVANLLHLIEQINTKGMESSGVNSLVLQISEALAKNQEFWQEMAAANKALQASTIQKPSYVEGDGSPFLGKAAPSPMTQLRQDADFYRNQVEMLKEEADEQQHRSSEHFQGQVSVLSDRVEHLQSLLALESSKVERLSNELEEMNNTIVEAKSYERNLEHMVSQLSKQLEQRTKTKEQPISEKSSSATPEVTTETDLEPGEQYNLEKQLNSYRELVGHLRAHLSANPKAMTLLANTPFQPGGQLDLFNEPPPPGQNFTLVTPVSGQKFFANASQVDQMERSISGDMTPGVTNLKKLDDLKRQISAAEKELHETNEQMKREIEDRETLESENMQLHNRIAAMDRQLRRTQDEFDEAMTRRDLAHQRKLKELSDQLEEEIRKTSRLTTQNRDLEMQLTELRNVAEPDEDLFNDQWESMRAKLRADVNHYKQSYDLLQEEFEQFRAKNDPVVIQEQMNEKEERIALLEREKQQWRIELEVLQVKLQNSTSLLEETENRLKMATRERAAQMHRVAQLENERDEAIREAANITGRASAERETASSKLRELEEIRVQRDALNRELTELKQVLAGHTAENAAEKRQLQARLRELEVHNEARISDFKAELERTREELERLQVDLQTSQTAEREQKALNQQYKWKIDELEDQLSHSNRRITGLERRNTDMEAELVRAKADLSASREAASLRRAARVRMADEWLQAADYDDPTDDDEKNNSISTGRYHELGHESPSEDSPATSRMMRANGTKSRSSLRDLQFSKANSLCRSNPSIFKDNLPSMSEQANLLRGSVNTLDRIDDRSGGRDQTRLRSKVPTGLPRSAVYTKSDAKQFETEQQEACISSPIPEKDVVVEKES</sequence>
<accession>A0A504YYD9</accession>
<feature type="region of interest" description="Disordered" evidence="2">
    <location>
        <begin position="185"/>
        <end position="256"/>
    </location>
</feature>
<feature type="compositionally biased region" description="Basic and acidic residues" evidence="2">
    <location>
        <begin position="542"/>
        <end position="553"/>
    </location>
</feature>
<reference evidence="3 4" key="1">
    <citation type="submission" date="2019-04" db="EMBL/GenBank/DDBJ databases">
        <title>Annotation for the trematode Fasciola gigantica.</title>
        <authorList>
            <person name="Choi Y.-J."/>
        </authorList>
    </citation>
    <scope>NUCLEOTIDE SEQUENCE [LARGE SCALE GENOMIC DNA]</scope>
    <source>
        <strain evidence="3">Uganda_cow_1</strain>
    </source>
</reference>
<feature type="region of interest" description="Disordered" evidence="2">
    <location>
        <begin position="538"/>
        <end position="574"/>
    </location>
</feature>
<name>A0A504YYD9_FASGI</name>
<dbReference type="PANTHER" id="PTHR43941">
    <property type="entry name" value="STRUCTURAL MAINTENANCE OF CHROMOSOMES PROTEIN 2"/>
    <property type="match status" value="1"/>
</dbReference>
<feature type="coiled-coil region" evidence="1">
    <location>
        <begin position="354"/>
        <end position="388"/>
    </location>
</feature>
<feature type="compositionally biased region" description="Polar residues" evidence="2">
    <location>
        <begin position="18"/>
        <end position="27"/>
    </location>
</feature>
<dbReference type="PROSITE" id="PS50096">
    <property type="entry name" value="IQ"/>
    <property type="match status" value="1"/>
</dbReference>
<comment type="caution">
    <text evidence="3">The sequence shown here is derived from an EMBL/GenBank/DDBJ whole genome shotgun (WGS) entry which is preliminary data.</text>
</comment>
<feature type="compositionally biased region" description="Acidic residues" evidence="2">
    <location>
        <begin position="1071"/>
        <end position="1080"/>
    </location>
</feature>